<organism evidence="2 3">
    <name type="scientific">Stephania cephalantha</name>
    <dbReference type="NCBI Taxonomy" id="152367"/>
    <lineage>
        <taxon>Eukaryota</taxon>
        <taxon>Viridiplantae</taxon>
        <taxon>Streptophyta</taxon>
        <taxon>Embryophyta</taxon>
        <taxon>Tracheophyta</taxon>
        <taxon>Spermatophyta</taxon>
        <taxon>Magnoliopsida</taxon>
        <taxon>Ranunculales</taxon>
        <taxon>Menispermaceae</taxon>
        <taxon>Menispermoideae</taxon>
        <taxon>Cissampelideae</taxon>
        <taxon>Stephania</taxon>
    </lineage>
</organism>
<evidence type="ECO:0000313" key="2">
    <source>
        <dbReference type="EMBL" id="KAK9101119.1"/>
    </source>
</evidence>
<dbReference type="AlphaFoldDB" id="A0AAP0EXF3"/>
<evidence type="ECO:0000256" key="1">
    <source>
        <dbReference type="SAM" id="SignalP"/>
    </source>
</evidence>
<keyword evidence="1" id="KW-0732">Signal</keyword>
<feature type="chain" id="PRO_5043045906" description="Secreted protein" evidence="1">
    <location>
        <begin position="19"/>
        <end position="62"/>
    </location>
</feature>
<proteinExistence type="predicted"/>
<keyword evidence="3" id="KW-1185">Reference proteome</keyword>
<reference evidence="2 3" key="1">
    <citation type="submission" date="2024-01" db="EMBL/GenBank/DDBJ databases">
        <title>Genome assemblies of Stephania.</title>
        <authorList>
            <person name="Yang L."/>
        </authorList>
    </citation>
    <scope>NUCLEOTIDE SEQUENCE [LARGE SCALE GENOMIC DNA]</scope>
    <source>
        <strain evidence="2">JXDWG</strain>
        <tissue evidence="2">Leaf</tissue>
    </source>
</reference>
<protein>
    <recommendedName>
        <fullName evidence="4">Secreted protein</fullName>
    </recommendedName>
</protein>
<gene>
    <name evidence="2" type="ORF">Scep_024549</name>
</gene>
<name>A0AAP0EXF3_9MAGN</name>
<dbReference type="EMBL" id="JBBNAG010000010">
    <property type="protein sequence ID" value="KAK9101119.1"/>
    <property type="molecule type" value="Genomic_DNA"/>
</dbReference>
<comment type="caution">
    <text evidence="2">The sequence shown here is derived from an EMBL/GenBank/DDBJ whole genome shotgun (WGS) entry which is preliminary data.</text>
</comment>
<feature type="signal peptide" evidence="1">
    <location>
        <begin position="1"/>
        <end position="18"/>
    </location>
</feature>
<sequence>MNNASASFFLVFFNLSSSSSVGSRTSTNPYSTRSHNSFEMSRVFTLMLQKSYFSPLKMGSND</sequence>
<evidence type="ECO:0008006" key="4">
    <source>
        <dbReference type="Google" id="ProtNLM"/>
    </source>
</evidence>
<dbReference type="Proteomes" id="UP001419268">
    <property type="component" value="Unassembled WGS sequence"/>
</dbReference>
<accession>A0AAP0EXF3</accession>
<evidence type="ECO:0000313" key="3">
    <source>
        <dbReference type="Proteomes" id="UP001419268"/>
    </source>
</evidence>